<keyword evidence="4" id="KW-0539">Nucleus</keyword>
<dbReference type="GO" id="GO:0000981">
    <property type="term" value="F:DNA-binding transcription factor activity, RNA polymerase II-specific"/>
    <property type="evidence" value="ECO:0000318"/>
    <property type="project" value="GO_Central"/>
</dbReference>
<evidence type="ECO:0000256" key="3">
    <source>
        <dbReference type="ARBA" id="ARBA00023163"/>
    </source>
</evidence>
<dbReference type="InterPro" id="IPR046347">
    <property type="entry name" value="bZIP_sf"/>
</dbReference>
<comment type="subcellular location">
    <subcellularLocation>
        <location evidence="1">Nucleus</location>
    </subcellularLocation>
</comment>
<dbReference type="RefSeq" id="NP_985572.2">
    <property type="nucleotide sequence ID" value="NM_210926.2"/>
</dbReference>
<organism evidence="7 8">
    <name type="scientific">Eremothecium gossypii (strain ATCC 10895 / CBS 109.51 / FGSC 9923 / NRRL Y-1056)</name>
    <name type="common">Yeast</name>
    <name type="synonym">Ashbya gossypii</name>
    <dbReference type="NCBI Taxonomy" id="284811"/>
    <lineage>
        <taxon>Eukaryota</taxon>
        <taxon>Fungi</taxon>
        <taxon>Dikarya</taxon>
        <taxon>Ascomycota</taxon>
        <taxon>Saccharomycotina</taxon>
        <taxon>Saccharomycetes</taxon>
        <taxon>Saccharomycetales</taxon>
        <taxon>Saccharomycetaceae</taxon>
        <taxon>Eremothecium</taxon>
    </lineage>
</organism>
<dbReference type="KEGG" id="ago:AGOS_AFR025C"/>
<dbReference type="Gene3D" id="1.20.5.170">
    <property type="match status" value="1"/>
</dbReference>
<dbReference type="OrthoDB" id="295274at2759"/>
<dbReference type="EMBL" id="AE016819">
    <property type="protein sequence ID" value="AAS53396.2"/>
    <property type="molecule type" value="Genomic_DNA"/>
</dbReference>
<dbReference type="InterPro" id="IPR020956">
    <property type="entry name" value="TF_Aft1_OSM"/>
</dbReference>
<accession>Q754P7</accession>
<dbReference type="Pfam" id="PF00170">
    <property type="entry name" value="bZIP_1"/>
    <property type="match status" value="1"/>
</dbReference>
<feature type="region of interest" description="Disordered" evidence="5">
    <location>
        <begin position="1"/>
        <end position="49"/>
    </location>
</feature>
<dbReference type="PROSITE" id="PS50217">
    <property type="entry name" value="BZIP"/>
    <property type="match status" value="1"/>
</dbReference>
<feature type="compositionally biased region" description="Polar residues" evidence="5">
    <location>
        <begin position="177"/>
        <end position="193"/>
    </location>
</feature>
<dbReference type="CDD" id="cd14687">
    <property type="entry name" value="bZIP_ATF2"/>
    <property type="match status" value="1"/>
</dbReference>
<feature type="compositionally biased region" description="Low complexity" evidence="5">
    <location>
        <begin position="284"/>
        <end position="293"/>
    </location>
</feature>
<protein>
    <submittedName>
        <fullName evidence="7">AFR025Cp</fullName>
    </submittedName>
</protein>
<dbReference type="InParanoid" id="Q754P7"/>
<dbReference type="Pfam" id="PF11785">
    <property type="entry name" value="Aft1_OSA"/>
    <property type="match status" value="1"/>
</dbReference>
<dbReference type="AlphaFoldDB" id="Q754P7"/>
<dbReference type="GeneID" id="4621812"/>
<feature type="compositionally biased region" description="Low complexity" evidence="5">
    <location>
        <begin position="36"/>
        <end position="49"/>
    </location>
</feature>
<dbReference type="FunCoup" id="Q754P7">
    <property type="interactions" value="784"/>
</dbReference>
<dbReference type="Proteomes" id="UP000000591">
    <property type="component" value="Chromosome VI"/>
</dbReference>
<dbReference type="HOGENOM" id="CLU_027901_0_0_1"/>
<evidence type="ECO:0000313" key="8">
    <source>
        <dbReference type="Proteomes" id="UP000000591"/>
    </source>
</evidence>
<feature type="compositionally biased region" description="Polar residues" evidence="5">
    <location>
        <begin position="220"/>
        <end position="236"/>
    </location>
</feature>
<evidence type="ECO:0000256" key="1">
    <source>
        <dbReference type="ARBA" id="ARBA00004123"/>
    </source>
</evidence>
<dbReference type="GO" id="GO:0005634">
    <property type="term" value="C:nucleus"/>
    <property type="evidence" value="ECO:0007669"/>
    <property type="project" value="UniProtKB-SubCell"/>
</dbReference>
<sequence>MERNTVHQHVSSFDLEPNPFEQSFASTKKEVGGPGRPLLQQGPPPGHALLGLANGGASDVSQAAAVAGPQKSPMRYHLHTHKPPMIQSPPILTPGGSHRLPAMLLSPQVLQPHNAQTESLLQAPGQAHLPALSPLLPGGPHNGQTTPSFLMGLTKTGLTPNESSIRTGLTPGILNGGQHTSLPLPNGGQFTPGMSSMLSSMPLTNDTRTPGGGGAASHPHSLSTVLEVPTSTSNSVAEIPMGGSSNPVTGNISLELPPERVKNTLASNRKRSLSNDDAIHGIQNTSDGSTNSNNKKKTKKSQSAPAEDPELDERDRKRKEFLERNRLAASKFRKRKKEYIKKIETDLQFYETEYNDLTSFIDSLAGLTGSAKGMGQASSDISLLKLLKQSLMRQDIARAMALVNQIEQHMISTKYIQRNGRNPRLEEDQSQQKQVNVVNGNAATAGVGSNVSEVRTPSSTIGTQPYNSGSTTGLTNATYASMIKHDGI</sequence>
<keyword evidence="3" id="KW-0804">Transcription</keyword>
<evidence type="ECO:0000256" key="4">
    <source>
        <dbReference type="ARBA" id="ARBA00023242"/>
    </source>
</evidence>
<feature type="region of interest" description="Disordered" evidence="5">
    <location>
        <begin position="175"/>
        <end position="319"/>
    </location>
</feature>
<evidence type="ECO:0000313" key="7">
    <source>
        <dbReference type="EMBL" id="AAS53396.2"/>
    </source>
</evidence>
<keyword evidence="2" id="KW-0805">Transcription regulation</keyword>
<evidence type="ECO:0000259" key="6">
    <source>
        <dbReference type="PROSITE" id="PS50217"/>
    </source>
</evidence>
<reference evidence="8" key="2">
    <citation type="journal article" date="2013" name="G3 (Bethesda)">
        <title>Genomes of Ashbya fungi isolated from insects reveal four mating-type loci, numerous translocations, lack of transposons, and distinct gene duplications.</title>
        <authorList>
            <person name="Dietrich F.S."/>
            <person name="Voegeli S."/>
            <person name="Kuo S."/>
            <person name="Philippsen P."/>
        </authorList>
    </citation>
    <scope>GENOME REANNOTATION</scope>
    <source>
        <strain evidence="8">ATCC 10895 / CBS 109.51 / FGSC 9923 / NRRL Y-1056</strain>
    </source>
</reference>
<name>Q754P7_EREGS</name>
<feature type="compositionally biased region" description="Polar residues" evidence="5">
    <location>
        <begin position="243"/>
        <end position="252"/>
    </location>
</feature>
<evidence type="ECO:0000256" key="5">
    <source>
        <dbReference type="SAM" id="MobiDB-lite"/>
    </source>
</evidence>
<dbReference type="SUPFAM" id="SSF57959">
    <property type="entry name" value="Leucine zipper domain"/>
    <property type="match status" value="1"/>
</dbReference>
<dbReference type="GO" id="GO:0000978">
    <property type="term" value="F:RNA polymerase II cis-regulatory region sequence-specific DNA binding"/>
    <property type="evidence" value="ECO:0000318"/>
    <property type="project" value="GO_Central"/>
</dbReference>
<dbReference type="eggNOG" id="KOG1414">
    <property type="taxonomic scope" value="Eukaryota"/>
</dbReference>
<dbReference type="GO" id="GO:0006357">
    <property type="term" value="P:regulation of transcription by RNA polymerase II"/>
    <property type="evidence" value="ECO:0000318"/>
    <property type="project" value="GO_Central"/>
</dbReference>
<dbReference type="InterPro" id="IPR004827">
    <property type="entry name" value="bZIP"/>
</dbReference>
<dbReference type="PANTHER" id="PTHR19304">
    <property type="entry name" value="CYCLIC-AMP RESPONSE ELEMENT BINDING PROTEIN"/>
    <property type="match status" value="1"/>
</dbReference>
<dbReference type="STRING" id="284811.Q754P7"/>
<gene>
    <name evidence="7" type="ORF">AGOS_AFR025C</name>
</gene>
<proteinExistence type="predicted"/>
<dbReference type="InterPro" id="IPR051027">
    <property type="entry name" value="bZIP_transcription_factors"/>
</dbReference>
<keyword evidence="8" id="KW-1185">Reference proteome</keyword>
<feature type="domain" description="BZIP" evidence="6">
    <location>
        <begin position="315"/>
        <end position="364"/>
    </location>
</feature>
<reference evidence="7 8" key="1">
    <citation type="journal article" date="2004" name="Science">
        <title>The Ashbya gossypii genome as a tool for mapping the ancient Saccharomyces cerevisiae genome.</title>
        <authorList>
            <person name="Dietrich F.S."/>
            <person name="Voegeli S."/>
            <person name="Brachat S."/>
            <person name="Lerch A."/>
            <person name="Gates K."/>
            <person name="Steiner S."/>
            <person name="Mohr C."/>
            <person name="Pohlmann R."/>
            <person name="Luedi P."/>
            <person name="Choi S."/>
            <person name="Wing R.A."/>
            <person name="Flavier A."/>
            <person name="Gaffney T.D."/>
            <person name="Philippsen P."/>
        </authorList>
    </citation>
    <scope>NUCLEOTIDE SEQUENCE [LARGE SCALE GENOMIC DNA]</scope>
    <source>
        <strain evidence="8">ATCC 10895 / CBS 109.51 / FGSC 9923 / NRRL Y-1056</strain>
    </source>
</reference>
<dbReference type="OMA" id="HNAQTES"/>
<evidence type="ECO:0000256" key="2">
    <source>
        <dbReference type="ARBA" id="ARBA00023015"/>
    </source>
</evidence>
<dbReference type="SMART" id="SM00338">
    <property type="entry name" value="BRLZ"/>
    <property type="match status" value="1"/>
</dbReference>